<gene>
    <name evidence="1" type="ORF">BaRGS_00004768</name>
</gene>
<accession>A0ABD0LXW2</accession>
<organism evidence="1 2">
    <name type="scientific">Batillaria attramentaria</name>
    <dbReference type="NCBI Taxonomy" id="370345"/>
    <lineage>
        <taxon>Eukaryota</taxon>
        <taxon>Metazoa</taxon>
        <taxon>Spiralia</taxon>
        <taxon>Lophotrochozoa</taxon>
        <taxon>Mollusca</taxon>
        <taxon>Gastropoda</taxon>
        <taxon>Caenogastropoda</taxon>
        <taxon>Sorbeoconcha</taxon>
        <taxon>Cerithioidea</taxon>
        <taxon>Batillariidae</taxon>
        <taxon>Batillaria</taxon>
    </lineage>
</organism>
<reference evidence="1 2" key="1">
    <citation type="journal article" date="2023" name="Sci. Data">
        <title>Genome assembly of the Korean intertidal mud-creeper Batillaria attramentaria.</title>
        <authorList>
            <person name="Patra A.K."/>
            <person name="Ho P.T."/>
            <person name="Jun S."/>
            <person name="Lee S.J."/>
            <person name="Kim Y."/>
            <person name="Won Y.J."/>
        </authorList>
    </citation>
    <scope>NUCLEOTIDE SEQUENCE [LARGE SCALE GENOMIC DNA]</scope>
    <source>
        <strain evidence="1">Wonlab-2016</strain>
    </source>
</reference>
<evidence type="ECO:0000313" key="1">
    <source>
        <dbReference type="EMBL" id="KAK7504036.1"/>
    </source>
</evidence>
<protein>
    <submittedName>
        <fullName evidence="1">Uncharacterized protein</fullName>
    </submittedName>
</protein>
<dbReference type="AlphaFoldDB" id="A0ABD0LXW2"/>
<proteinExistence type="predicted"/>
<name>A0ABD0LXW2_9CAEN</name>
<sequence length="83" mass="9275">MTAAKDNCAELSVLVTSYATSPETDIPRGGFNFRWHAVEVLLRVINLSRNTVHPWSDFSKCITLAIGLRQCTFSRTDAEVIMT</sequence>
<evidence type="ECO:0000313" key="2">
    <source>
        <dbReference type="Proteomes" id="UP001519460"/>
    </source>
</evidence>
<keyword evidence="2" id="KW-1185">Reference proteome</keyword>
<dbReference type="Proteomes" id="UP001519460">
    <property type="component" value="Unassembled WGS sequence"/>
</dbReference>
<dbReference type="EMBL" id="JACVVK020000017">
    <property type="protein sequence ID" value="KAK7504036.1"/>
    <property type="molecule type" value="Genomic_DNA"/>
</dbReference>
<comment type="caution">
    <text evidence="1">The sequence shown here is derived from an EMBL/GenBank/DDBJ whole genome shotgun (WGS) entry which is preliminary data.</text>
</comment>